<dbReference type="GO" id="GO:0005975">
    <property type="term" value="P:carbohydrate metabolic process"/>
    <property type="evidence" value="ECO:0007669"/>
    <property type="project" value="InterPro"/>
</dbReference>
<sequence>MKTIALRIDVDTYRGTGRGVPALCRILAARGVKGTFYFSVGPDNMGRHLWRLLKPSFLWKMLRTDAAGLYGPEIILMGTAWPGPKIGKRFGSVIRAVKEAGHEIGFHAWDHHKAQARLMAMTTGAMVQEIEQGLAVLTGITGELPATSAAPGWRANDRLLEIKSNFPFRYNSDCRGNHPFYPVVNGKKLEQLQIPVTLPTYDEALGRDGVSDRNYNDFQISLLKPDALNVLTIHAEAEGGRCSAMFEEYLDRVLKLGYRVVPLGVIAEEVRDSAPEGRIELCGFPGREGELAVQKEL</sequence>
<dbReference type="GeneID" id="78294558"/>
<dbReference type="InterPro" id="IPR002509">
    <property type="entry name" value="NODB_dom"/>
</dbReference>
<dbReference type="CDD" id="cd10939">
    <property type="entry name" value="CE4_ArnD"/>
    <property type="match status" value="1"/>
</dbReference>
<dbReference type="Proteomes" id="UP000245959">
    <property type="component" value="Unassembled WGS sequence"/>
</dbReference>
<dbReference type="InterPro" id="IPR011330">
    <property type="entry name" value="Glyco_hydro/deAcase_b/a-brl"/>
</dbReference>
<dbReference type="EMBL" id="QEKH01000006">
    <property type="protein sequence ID" value="PVY44609.1"/>
    <property type="molecule type" value="Genomic_DNA"/>
</dbReference>
<dbReference type="RefSeq" id="WP_116883239.1">
    <property type="nucleotide sequence ID" value="NZ_CABMMC010000016.1"/>
</dbReference>
<evidence type="ECO:0000313" key="3">
    <source>
        <dbReference type="Proteomes" id="UP000245959"/>
    </source>
</evidence>
<dbReference type="AlphaFoldDB" id="A0A2U1B7F9"/>
<name>A0A2U1B7F9_9BACT</name>
<dbReference type="GO" id="GO:0016810">
    <property type="term" value="F:hydrolase activity, acting on carbon-nitrogen (but not peptide) bonds"/>
    <property type="evidence" value="ECO:0007669"/>
    <property type="project" value="InterPro"/>
</dbReference>
<proteinExistence type="predicted"/>
<protein>
    <submittedName>
        <fullName evidence="2">Undecaprenyl phosphate-alpha-L-ara4FN deformylase</fullName>
    </submittedName>
</protein>
<dbReference type="SUPFAM" id="SSF88713">
    <property type="entry name" value="Glycoside hydrolase/deacetylase"/>
    <property type="match status" value="1"/>
</dbReference>
<evidence type="ECO:0000259" key="1">
    <source>
        <dbReference type="PROSITE" id="PS51677"/>
    </source>
</evidence>
<accession>A0A2U1B7F9</accession>
<reference evidence="2 3" key="1">
    <citation type="submission" date="2018-04" db="EMBL/GenBank/DDBJ databases">
        <title>Genomic Encyclopedia of Type Strains, Phase IV (KMG-IV): sequencing the most valuable type-strain genomes for metagenomic binning, comparative biology and taxonomic classification.</title>
        <authorList>
            <person name="Goeker M."/>
        </authorList>
    </citation>
    <scope>NUCLEOTIDE SEQUENCE [LARGE SCALE GENOMIC DNA]</scope>
    <source>
        <strain evidence="2 3">DSM 14823</strain>
    </source>
</reference>
<organism evidence="2 3">
    <name type="scientific">Victivallis vadensis</name>
    <dbReference type="NCBI Taxonomy" id="172901"/>
    <lineage>
        <taxon>Bacteria</taxon>
        <taxon>Pseudomonadati</taxon>
        <taxon>Lentisphaerota</taxon>
        <taxon>Lentisphaeria</taxon>
        <taxon>Victivallales</taxon>
        <taxon>Victivallaceae</taxon>
        <taxon>Victivallis</taxon>
    </lineage>
</organism>
<comment type="caution">
    <text evidence="2">The sequence shown here is derived from an EMBL/GenBank/DDBJ whole genome shotgun (WGS) entry which is preliminary data.</text>
</comment>
<dbReference type="Pfam" id="PF01522">
    <property type="entry name" value="Polysacc_deac_1"/>
    <property type="match status" value="1"/>
</dbReference>
<dbReference type="Gene3D" id="3.20.20.370">
    <property type="entry name" value="Glycoside hydrolase/deacetylase"/>
    <property type="match status" value="1"/>
</dbReference>
<dbReference type="OrthoDB" id="9784220at2"/>
<evidence type="ECO:0000313" key="2">
    <source>
        <dbReference type="EMBL" id="PVY44609.1"/>
    </source>
</evidence>
<dbReference type="PROSITE" id="PS51677">
    <property type="entry name" value="NODB"/>
    <property type="match status" value="1"/>
</dbReference>
<gene>
    <name evidence="2" type="ORF">C8D82_106127</name>
</gene>
<feature type="domain" description="NodB homology" evidence="1">
    <location>
        <begin position="2"/>
        <end position="261"/>
    </location>
</feature>
<keyword evidence="3" id="KW-1185">Reference proteome</keyword>